<proteinExistence type="predicted"/>
<reference evidence="1 2" key="1">
    <citation type="submission" date="2006-03" db="EMBL/GenBank/DDBJ databases">
        <title>Complete sequence of Shewanella denitrificans OS217.</title>
        <authorList>
            <consortium name="US DOE Joint Genome Institute"/>
            <person name="Copeland A."/>
            <person name="Lucas S."/>
            <person name="Lapidus A."/>
            <person name="Barry K."/>
            <person name="Detter J.C."/>
            <person name="Glavina del Rio T."/>
            <person name="Hammon N."/>
            <person name="Israni S."/>
            <person name="Dalin E."/>
            <person name="Tice H."/>
            <person name="Pitluck S."/>
            <person name="Brettin T."/>
            <person name="Bruce D."/>
            <person name="Han C."/>
            <person name="Tapia R."/>
            <person name="Gilna P."/>
            <person name="Kiss H."/>
            <person name="Schmutz J."/>
            <person name="Larimer F."/>
            <person name="Land M."/>
            <person name="Hauser L."/>
            <person name="Kyrpides N."/>
            <person name="Lykidis A."/>
            <person name="Richardson P."/>
        </authorList>
    </citation>
    <scope>NUCLEOTIDE SEQUENCE [LARGE SCALE GENOMIC DNA]</scope>
    <source>
        <strain evidence="2">OS217 / ATCC BAA-1090 / DSM 15013</strain>
    </source>
</reference>
<evidence type="ECO:0008006" key="3">
    <source>
        <dbReference type="Google" id="ProtNLM"/>
    </source>
</evidence>
<dbReference type="STRING" id="318161.Sden_1120"/>
<dbReference type="Gene3D" id="3.40.50.1820">
    <property type="entry name" value="alpha/beta hydrolase"/>
    <property type="match status" value="1"/>
</dbReference>
<evidence type="ECO:0000313" key="1">
    <source>
        <dbReference type="EMBL" id="ABE54408.1"/>
    </source>
</evidence>
<accession>Q12Q68</accession>
<sequence>MPHFSVFTLKLAFLSACLFFTLLVALYLPSPWLMAQEGNFKIQLREPSKELLMDEQRRRAIPIAIYPPQWADDKNCVNSPCPVAILSAGYGLLHTDYGFLATSLSELGYLVVAVGHELPTDPPLSVTGNLYQTRSENWQRGANTLRFVRSQLKQTMTGFDFDHLLLIGHSNGGDISAWLANEMLAENEAFISTVITLDSRRVPLPKTAAIKLLSIRGSDFPADKDVLPTPDEQQALGLCIISIPRSRHNDMYDAGPVWLKAEIERQLHAFLKTELPCQGAK</sequence>
<evidence type="ECO:0000313" key="2">
    <source>
        <dbReference type="Proteomes" id="UP000001982"/>
    </source>
</evidence>
<dbReference type="InterPro" id="IPR029058">
    <property type="entry name" value="AB_hydrolase_fold"/>
</dbReference>
<dbReference type="HOGENOM" id="CLU_086364_0_0_6"/>
<name>Q12Q68_SHEDO</name>
<gene>
    <name evidence="1" type="ordered locus">Sden_1120</name>
</gene>
<dbReference type="EMBL" id="CP000302">
    <property type="protein sequence ID" value="ABE54408.1"/>
    <property type="molecule type" value="Genomic_DNA"/>
</dbReference>
<keyword evidence="2" id="KW-1185">Reference proteome</keyword>
<dbReference type="KEGG" id="sdn:Sden_1120"/>
<dbReference type="Proteomes" id="UP000001982">
    <property type="component" value="Chromosome"/>
</dbReference>
<dbReference type="AlphaFoldDB" id="Q12Q68"/>
<dbReference type="PANTHER" id="PTHR33428">
    <property type="entry name" value="CHLOROPHYLLASE-2, CHLOROPLASTIC"/>
    <property type="match status" value="1"/>
</dbReference>
<dbReference type="SUPFAM" id="SSF53474">
    <property type="entry name" value="alpha/beta-Hydrolases"/>
    <property type="match status" value="1"/>
</dbReference>
<protein>
    <recommendedName>
        <fullName evidence="3">Alpha/beta hydrolase</fullName>
    </recommendedName>
</protein>
<organism evidence="1 2">
    <name type="scientific">Shewanella denitrificans (strain OS217 / ATCC BAA-1090 / DSM 15013)</name>
    <dbReference type="NCBI Taxonomy" id="318161"/>
    <lineage>
        <taxon>Bacteria</taxon>
        <taxon>Pseudomonadati</taxon>
        <taxon>Pseudomonadota</taxon>
        <taxon>Gammaproteobacteria</taxon>
        <taxon>Alteromonadales</taxon>
        <taxon>Shewanellaceae</taxon>
        <taxon>Shewanella</taxon>
    </lineage>
</organism>
<dbReference type="eggNOG" id="COG4188">
    <property type="taxonomic scope" value="Bacteria"/>
</dbReference>
<dbReference type="ESTHER" id="shedo-q12q68">
    <property type="family name" value="Chlorophyllase"/>
</dbReference>
<dbReference type="PANTHER" id="PTHR33428:SF14">
    <property type="entry name" value="CARBOXYLESTERASE TYPE B DOMAIN-CONTAINING PROTEIN"/>
    <property type="match status" value="1"/>
</dbReference>